<dbReference type="InterPro" id="IPR006330">
    <property type="entry name" value="Ado/ade_deaminase"/>
</dbReference>
<dbReference type="Pfam" id="PF00962">
    <property type="entry name" value="A_deaminase"/>
    <property type="match status" value="1"/>
</dbReference>
<dbReference type="Gene3D" id="3.20.20.140">
    <property type="entry name" value="Metal-dependent hydrolases"/>
    <property type="match status" value="1"/>
</dbReference>
<sequence>MNIVQHIRRHIYKRHFNVHTNSNSTLKNKRHINRYVNHYFQLFVFVGYTLIPFATKADAPIKPKPHWFESFKQQASNTAIYNFLYALPKGGDLHHHLGGSGFSHWWYTLATDEKTNGGFRYYTKVFIKQCHGYGNNEFGRNPQLLLFKTIQHSHYAALNDCEKSEYRDLVTLSDEQKSAWMNSIRLDKSFEGRAEFFEKHWSRLGDLNRNPIIMAELLVKNMQAFAKEGLRYIEAQTNAKGGVKPDGSQYSPDEVVDIFRQRLAQKDAIATGVTARLQYALLRFLPNAEQELEWIYRFVDKHRDIYVGINMVGREDNDKGYPLRFLSTLRKLRQRIPNIPLAIHAGEVDEPNFHVRDTLLLGANRIGHGVNLIDDPATMLLMRNERYLVEINLVSNLLLEYVDEYHQHPFPEYLRTGIPVALSTDDRGMWDSNMTDEYFVAVKEFNLSWQELTGLAENSLKHGFVDEQTKRALLADYHSRIKVFEQTFLDQGAKSFPQTPSRYGKFICRQYALCQPAKN</sequence>
<dbReference type="SUPFAM" id="SSF51556">
    <property type="entry name" value="Metallo-dependent hydrolases"/>
    <property type="match status" value="1"/>
</dbReference>
<name>A0ABU9SUT4_9ALTE</name>
<feature type="transmembrane region" description="Helical" evidence="4">
    <location>
        <begin position="36"/>
        <end position="55"/>
    </location>
</feature>
<evidence type="ECO:0000256" key="1">
    <source>
        <dbReference type="ARBA" id="ARBA00001947"/>
    </source>
</evidence>
<keyword evidence="7" id="KW-1185">Reference proteome</keyword>
<comment type="cofactor">
    <cofactor evidence="1">
        <name>Zn(2+)</name>
        <dbReference type="ChEBI" id="CHEBI:29105"/>
    </cofactor>
</comment>
<feature type="domain" description="Adenosine deaminase" evidence="5">
    <location>
        <begin position="171"/>
        <end position="475"/>
    </location>
</feature>
<accession>A0ABU9SUT4</accession>
<dbReference type="Proteomes" id="UP001461163">
    <property type="component" value="Unassembled WGS sequence"/>
</dbReference>
<dbReference type="InterPro" id="IPR001365">
    <property type="entry name" value="A_deaminase_dom"/>
</dbReference>
<keyword evidence="4" id="KW-1133">Transmembrane helix</keyword>
<evidence type="ECO:0000259" key="5">
    <source>
        <dbReference type="Pfam" id="PF00962"/>
    </source>
</evidence>
<dbReference type="RefSeq" id="WP_342881359.1">
    <property type="nucleotide sequence ID" value="NZ_JBBMQS010000004.1"/>
</dbReference>
<dbReference type="EMBL" id="JBBMQS010000004">
    <property type="protein sequence ID" value="MEM5497271.1"/>
    <property type="molecule type" value="Genomic_DNA"/>
</dbReference>
<keyword evidence="4" id="KW-0812">Transmembrane</keyword>
<organism evidence="6 7">
    <name type="scientific">Paraglaciecola mesophila</name>
    <dbReference type="NCBI Taxonomy" id="197222"/>
    <lineage>
        <taxon>Bacteria</taxon>
        <taxon>Pseudomonadati</taxon>
        <taxon>Pseudomonadota</taxon>
        <taxon>Gammaproteobacteria</taxon>
        <taxon>Alteromonadales</taxon>
        <taxon>Alteromonadaceae</taxon>
        <taxon>Paraglaciecola</taxon>
    </lineage>
</organism>
<evidence type="ECO:0000256" key="2">
    <source>
        <dbReference type="ARBA" id="ARBA00022723"/>
    </source>
</evidence>
<dbReference type="PANTHER" id="PTHR11409:SF39">
    <property type="entry name" value="ADENOSINE DEAMINASE 2"/>
    <property type="match status" value="1"/>
</dbReference>
<keyword evidence="3" id="KW-0378">Hydrolase</keyword>
<evidence type="ECO:0000256" key="4">
    <source>
        <dbReference type="SAM" id="Phobius"/>
    </source>
</evidence>
<evidence type="ECO:0000313" key="7">
    <source>
        <dbReference type="Proteomes" id="UP001461163"/>
    </source>
</evidence>
<dbReference type="PANTHER" id="PTHR11409">
    <property type="entry name" value="ADENOSINE DEAMINASE"/>
    <property type="match status" value="1"/>
</dbReference>
<comment type="caution">
    <text evidence="6">The sequence shown here is derived from an EMBL/GenBank/DDBJ whole genome shotgun (WGS) entry which is preliminary data.</text>
</comment>
<evidence type="ECO:0000256" key="3">
    <source>
        <dbReference type="ARBA" id="ARBA00022801"/>
    </source>
</evidence>
<protein>
    <submittedName>
        <fullName evidence="6">Adenosine deaminase</fullName>
    </submittedName>
</protein>
<gene>
    <name evidence="6" type="ORF">WNY77_07715</name>
</gene>
<dbReference type="InterPro" id="IPR032466">
    <property type="entry name" value="Metal_Hydrolase"/>
</dbReference>
<reference evidence="6 7" key="1">
    <citation type="submission" date="2024-03" db="EMBL/GenBank/DDBJ databases">
        <title>Community enrichment and isolation of bacterial strains for fucoidan degradation.</title>
        <authorList>
            <person name="Sichert A."/>
        </authorList>
    </citation>
    <scope>NUCLEOTIDE SEQUENCE [LARGE SCALE GENOMIC DNA]</scope>
    <source>
        <strain evidence="6 7">AS12</strain>
    </source>
</reference>
<evidence type="ECO:0000313" key="6">
    <source>
        <dbReference type="EMBL" id="MEM5497271.1"/>
    </source>
</evidence>
<proteinExistence type="predicted"/>
<keyword evidence="4" id="KW-0472">Membrane</keyword>
<keyword evidence="2" id="KW-0479">Metal-binding</keyword>